<dbReference type="GO" id="GO:0005254">
    <property type="term" value="F:chloride channel activity"/>
    <property type="evidence" value="ECO:0007669"/>
    <property type="project" value="UniProtKB-KW"/>
</dbReference>
<comment type="caution">
    <text evidence="11">The sequence shown here is derived from an EMBL/GenBank/DDBJ whole genome shotgun (WGS) entry which is preliminary data.</text>
</comment>
<keyword evidence="8" id="KW-0868">Chloride</keyword>
<sequence length="601" mass="62628">MSTKARPDMRPDLRDDGGMTLDVTAFRLAAAWLRRRVRGSEALLILLAVVIGGAAGLLSVVQGAIARTIQHLLFALPSGQRLSATPAIPLPALLALPVGGVILALFSHAAKARARKMVDAVEANALHGGRMSWSDSLVISGQTIISNGFGASVGLEAAYAQLGGLVASIAGGWFKLRRADLRVLVGAGAGAAIAGAFGAPLAGAFYAFEIVIGAYTPAAIAPVAAASLSGVLVAQAFGAQPYIVRATVGEQVETHHYLIYAGLGAVAAVIGILLMRAVAEIETVSRRVPVRAALRPVLGGMLLVPLAWMTPQVLSAGHGALHIDLEYGVPLTILAAILVLKSAASIVSLAFGFRGGLFFASLFLGSLLGQLYAGGLGWFAGHPLVDPTNAALVGMAALAVAVVGGPMTMAMLVLEATHDFSLAGATIAAGLVSSTIVRETFGYSFSTWRLHLRGETIKSARDVGWVRTLTAGRMMRKVERATPARITIAEFRRLFPLGSTSRVVVIDDQDRYVGIVQTASAFAEGASPSDAVGTLAIHREQVLEPDAGIKAVMTAFDAAGADEMAIVAGDGRVLGILSESYVRRRYAEELDKSQRAMFRED</sequence>
<dbReference type="CDD" id="cd00400">
    <property type="entry name" value="Voltage_gated_ClC"/>
    <property type="match status" value="1"/>
</dbReference>
<feature type="transmembrane region" description="Helical" evidence="10">
    <location>
        <begin position="257"/>
        <end position="277"/>
    </location>
</feature>
<evidence type="ECO:0000256" key="9">
    <source>
        <dbReference type="ARBA" id="ARBA00023303"/>
    </source>
</evidence>
<keyword evidence="5" id="KW-0406">Ion transport</keyword>
<evidence type="ECO:0000256" key="3">
    <source>
        <dbReference type="ARBA" id="ARBA00022692"/>
    </source>
</evidence>
<dbReference type="Gene3D" id="1.10.3080.10">
    <property type="entry name" value="Clc chloride channel"/>
    <property type="match status" value="1"/>
</dbReference>
<accession>A0A7X0JDL5</accession>
<dbReference type="EMBL" id="JACHBT010000007">
    <property type="protein sequence ID" value="MBB6504687.1"/>
    <property type="molecule type" value="Genomic_DNA"/>
</dbReference>
<reference evidence="11 12" key="1">
    <citation type="submission" date="2020-08" db="EMBL/GenBank/DDBJ databases">
        <title>The Agave Microbiome: Exploring the role of microbial communities in plant adaptations to desert environments.</title>
        <authorList>
            <person name="Partida-Martinez L.P."/>
        </authorList>
    </citation>
    <scope>NUCLEOTIDE SEQUENCE [LARGE SCALE GENOMIC DNA]</scope>
    <source>
        <strain evidence="11 12">AS3.13</strain>
    </source>
</reference>
<evidence type="ECO:0000256" key="6">
    <source>
        <dbReference type="ARBA" id="ARBA00023136"/>
    </source>
</evidence>
<dbReference type="SUPFAM" id="SSF54631">
    <property type="entry name" value="CBS-domain pair"/>
    <property type="match status" value="1"/>
</dbReference>
<keyword evidence="7" id="KW-0869">Chloride channel</keyword>
<reference evidence="11 12" key="2">
    <citation type="submission" date="2020-08" db="EMBL/GenBank/DDBJ databases">
        <authorList>
            <person name="Partida-Martinez L."/>
            <person name="Huntemann M."/>
            <person name="Clum A."/>
            <person name="Wang J."/>
            <person name="Palaniappan K."/>
            <person name="Ritter S."/>
            <person name="Chen I.-M."/>
            <person name="Stamatis D."/>
            <person name="Reddy T."/>
            <person name="O'Malley R."/>
            <person name="Daum C."/>
            <person name="Shapiro N."/>
            <person name="Ivanova N."/>
            <person name="Kyrpides N."/>
            <person name="Woyke T."/>
        </authorList>
    </citation>
    <scope>NUCLEOTIDE SEQUENCE [LARGE SCALE GENOMIC DNA]</scope>
    <source>
        <strain evidence="11 12">AS3.13</strain>
    </source>
</reference>
<feature type="transmembrane region" description="Helical" evidence="10">
    <location>
        <begin position="42"/>
        <end position="66"/>
    </location>
</feature>
<evidence type="ECO:0000256" key="1">
    <source>
        <dbReference type="ARBA" id="ARBA00004141"/>
    </source>
</evidence>
<evidence type="ECO:0000313" key="11">
    <source>
        <dbReference type="EMBL" id="MBB6504687.1"/>
    </source>
</evidence>
<keyword evidence="6 10" id="KW-0472">Membrane</keyword>
<organism evidence="11 12">
    <name type="scientific">Sphingomonas endophytica</name>
    <dbReference type="NCBI Taxonomy" id="869719"/>
    <lineage>
        <taxon>Bacteria</taxon>
        <taxon>Pseudomonadati</taxon>
        <taxon>Pseudomonadota</taxon>
        <taxon>Alphaproteobacteria</taxon>
        <taxon>Sphingomonadales</taxon>
        <taxon>Sphingomonadaceae</taxon>
        <taxon>Sphingomonas</taxon>
    </lineage>
</organism>
<evidence type="ECO:0000256" key="4">
    <source>
        <dbReference type="ARBA" id="ARBA00022989"/>
    </source>
</evidence>
<feature type="transmembrane region" description="Helical" evidence="10">
    <location>
        <begin position="357"/>
        <end position="379"/>
    </location>
</feature>
<feature type="transmembrane region" description="Helical" evidence="10">
    <location>
        <begin position="297"/>
        <end position="317"/>
    </location>
</feature>
<feature type="transmembrane region" description="Helical" evidence="10">
    <location>
        <begin position="86"/>
        <end position="106"/>
    </location>
</feature>
<dbReference type="PANTHER" id="PTHR43427">
    <property type="entry name" value="CHLORIDE CHANNEL PROTEIN CLC-E"/>
    <property type="match status" value="1"/>
</dbReference>
<dbReference type="PANTHER" id="PTHR43427:SF6">
    <property type="entry name" value="CHLORIDE CHANNEL PROTEIN CLC-E"/>
    <property type="match status" value="1"/>
</dbReference>
<evidence type="ECO:0000313" key="12">
    <source>
        <dbReference type="Proteomes" id="UP000522313"/>
    </source>
</evidence>
<dbReference type="Gene3D" id="3.10.580.10">
    <property type="entry name" value="CBS-domain"/>
    <property type="match status" value="1"/>
</dbReference>
<dbReference type="PRINTS" id="PR00762">
    <property type="entry name" value="CLCHANNEL"/>
</dbReference>
<dbReference type="InterPro" id="IPR050368">
    <property type="entry name" value="ClC-type_chloride_channel"/>
</dbReference>
<dbReference type="InterPro" id="IPR046342">
    <property type="entry name" value="CBS_dom_sf"/>
</dbReference>
<keyword evidence="2" id="KW-0813">Transport</keyword>
<feature type="transmembrane region" description="Helical" evidence="10">
    <location>
        <begin position="420"/>
        <end position="437"/>
    </location>
</feature>
<dbReference type="GO" id="GO:0034707">
    <property type="term" value="C:chloride channel complex"/>
    <property type="evidence" value="ECO:0007669"/>
    <property type="project" value="UniProtKB-KW"/>
</dbReference>
<keyword evidence="4 10" id="KW-1133">Transmembrane helix</keyword>
<gene>
    <name evidence="11" type="ORF">F4693_001660</name>
</gene>
<evidence type="ECO:0000256" key="8">
    <source>
        <dbReference type="ARBA" id="ARBA00023214"/>
    </source>
</evidence>
<keyword evidence="9" id="KW-0407">Ion channel</keyword>
<dbReference type="SUPFAM" id="SSF81340">
    <property type="entry name" value="Clc chloride channel"/>
    <property type="match status" value="1"/>
</dbReference>
<feature type="transmembrane region" description="Helical" evidence="10">
    <location>
        <begin position="183"/>
        <end position="208"/>
    </location>
</feature>
<feature type="transmembrane region" description="Helical" evidence="10">
    <location>
        <begin position="214"/>
        <end position="237"/>
    </location>
</feature>
<evidence type="ECO:0000256" key="2">
    <source>
        <dbReference type="ARBA" id="ARBA00022448"/>
    </source>
</evidence>
<evidence type="ECO:0000256" key="10">
    <source>
        <dbReference type="SAM" id="Phobius"/>
    </source>
</evidence>
<feature type="transmembrane region" description="Helical" evidence="10">
    <location>
        <begin position="391"/>
        <end position="414"/>
    </location>
</feature>
<keyword evidence="3 10" id="KW-0812">Transmembrane</keyword>
<name>A0A7X0JDL5_9SPHN</name>
<proteinExistence type="predicted"/>
<evidence type="ECO:0000256" key="5">
    <source>
        <dbReference type="ARBA" id="ARBA00023065"/>
    </source>
</evidence>
<protein>
    <submittedName>
        <fullName evidence="11">CIC family chloride channel protein</fullName>
    </submittedName>
</protein>
<dbReference type="InterPro" id="IPR014743">
    <property type="entry name" value="Cl-channel_core"/>
</dbReference>
<dbReference type="InterPro" id="IPR001807">
    <property type="entry name" value="ClC"/>
</dbReference>
<comment type="subcellular location">
    <subcellularLocation>
        <location evidence="1">Membrane</location>
        <topology evidence="1">Multi-pass membrane protein</topology>
    </subcellularLocation>
</comment>
<dbReference type="Pfam" id="PF00654">
    <property type="entry name" value="Voltage_CLC"/>
    <property type="match status" value="1"/>
</dbReference>
<dbReference type="Proteomes" id="UP000522313">
    <property type="component" value="Unassembled WGS sequence"/>
</dbReference>
<feature type="transmembrane region" description="Helical" evidence="10">
    <location>
        <begin position="329"/>
        <end position="351"/>
    </location>
</feature>
<dbReference type="AlphaFoldDB" id="A0A7X0JDL5"/>
<evidence type="ECO:0000256" key="7">
    <source>
        <dbReference type="ARBA" id="ARBA00023173"/>
    </source>
</evidence>